<comment type="subcellular location">
    <subcellularLocation>
        <location evidence="1">Mitochondrion inner membrane</location>
        <topology evidence="1">Peripheral membrane protein</topology>
        <orientation evidence="1">Intermembrane side</orientation>
    </subcellularLocation>
</comment>
<sequence>FNPLKKNFVIIMSQKSNTTTTTTTKETSIIPIVHAEAPPKEVEDTEEAAEEPEDPKPKLIEECGETSACKPLKHHLEECTRRVEGGADETCAEEFLHFMHCVDHCIAPKLFAALK</sequence>
<evidence type="ECO:0000256" key="11">
    <source>
        <dbReference type="ARBA" id="ARBA00076110"/>
    </source>
</evidence>
<evidence type="ECO:0000256" key="2">
    <source>
        <dbReference type="ARBA" id="ARBA00006498"/>
    </source>
</evidence>
<accession>A0A1D1YW54</accession>
<dbReference type="PANTHER" id="PTHR15336">
    <property type="entry name" value="UBIQUINOL-CYTOCHROME C REDUCTASE COMPLEX 7.8 KDA PROTEIN"/>
    <property type="match status" value="1"/>
</dbReference>
<dbReference type="PANTHER" id="PTHR15336:SF0">
    <property type="entry name" value="CYTOCHROME B-C1 COMPLEX SUBUNIT 6, MITOCHONDRIAL"/>
    <property type="match status" value="1"/>
</dbReference>
<dbReference type="GO" id="GO:0005743">
    <property type="term" value="C:mitochondrial inner membrane"/>
    <property type="evidence" value="ECO:0007669"/>
    <property type="project" value="UniProtKB-SubCell"/>
</dbReference>
<dbReference type="EMBL" id="GDJX01009049">
    <property type="protein sequence ID" value="JAT58887.1"/>
    <property type="molecule type" value="Transcribed_RNA"/>
</dbReference>
<organism evidence="14">
    <name type="scientific">Anthurium amnicola</name>
    <dbReference type="NCBI Taxonomy" id="1678845"/>
    <lineage>
        <taxon>Eukaryota</taxon>
        <taxon>Viridiplantae</taxon>
        <taxon>Streptophyta</taxon>
        <taxon>Embryophyta</taxon>
        <taxon>Tracheophyta</taxon>
        <taxon>Spermatophyta</taxon>
        <taxon>Magnoliopsida</taxon>
        <taxon>Liliopsida</taxon>
        <taxon>Araceae</taxon>
        <taxon>Pothoideae</taxon>
        <taxon>Potheae</taxon>
        <taxon>Anthurium</taxon>
    </lineage>
</organism>
<dbReference type="Gene3D" id="1.10.287.20">
    <property type="entry name" value="Ubiquinol-cytochrome C reductase hinge domain"/>
    <property type="match status" value="1"/>
</dbReference>
<dbReference type="InterPro" id="IPR036811">
    <property type="entry name" value="Ubol_cytC_Rdtase_hinge_dom_sf"/>
</dbReference>
<keyword evidence="5" id="KW-0999">Mitochondrion inner membrane</keyword>
<name>A0A1D1YW54_9ARAE</name>
<evidence type="ECO:0000256" key="4">
    <source>
        <dbReference type="ARBA" id="ARBA00022660"/>
    </source>
</evidence>
<reference evidence="14" key="1">
    <citation type="submission" date="2015-07" db="EMBL/GenBank/DDBJ databases">
        <title>Transcriptome Assembly of Anthurium amnicola.</title>
        <authorList>
            <person name="Suzuki J."/>
        </authorList>
    </citation>
    <scope>NUCLEOTIDE SEQUENCE</scope>
</reference>
<feature type="compositionally biased region" description="Acidic residues" evidence="12">
    <location>
        <begin position="43"/>
        <end position="53"/>
    </location>
</feature>
<evidence type="ECO:0000256" key="7">
    <source>
        <dbReference type="ARBA" id="ARBA00023128"/>
    </source>
</evidence>
<feature type="region of interest" description="Disordered" evidence="12">
    <location>
        <begin position="34"/>
        <end position="59"/>
    </location>
</feature>
<keyword evidence="7" id="KW-0496">Mitochondrion</keyword>
<evidence type="ECO:0000256" key="12">
    <source>
        <dbReference type="SAM" id="MobiDB-lite"/>
    </source>
</evidence>
<keyword evidence="6" id="KW-0249">Electron transport</keyword>
<evidence type="ECO:0000256" key="1">
    <source>
        <dbReference type="ARBA" id="ARBA00004137"/>
    </source>
</evidence>
<comment type="similarity">
    <text evidence="2">Belongs to the UQCRH/QCR6 family.</text>
</comment>
<keyword evidence="3" id="KW-0813">Transport</keyword>
<evidence type="ECO:0000313" key="14">
    <source>
        <dbReference type="EMBL" id="JAT58887.1"/>
    </source>
</evidence>
<dbReference type="FunFam" id="1.10.287.20:FF:000001">
    <property type="entry name" value="Cytochrome b-c1 complex subunit 6"/>
    <property type="match status" value="1"/>
</dbReference>
<evidence type="ECO:0000256" key="10">
    <source>
        <dbReference type="ARBA" id="ARBA00044364"/>
    </source>
</evidence>
<dbReference type="SUPFAM" id="SSF81531">
    <property type="entry name" value="Non-heme 11 kDa protein of cytochrome bc1 complex (Ubiquinol-cytochrome c reductase)"/>
    <property type="match status" value="1"/>
</dbReference>
<dbReference type="InterPro" id="IPR023184">
    <property type="entry name" value="Ubol_cytC_Rdtase_hinge_dom"/>
</dbReference>
<dbReference type="AlphaFoldDB" id="A0A1D1YW54"/>
<evidence type="ECO:0000259" key="13">
    <source>
        <dbReference type="Pfam" id="PF02320"/>
    </source>
</evidence>
<proteinExistence type="inferred from homology"/>
<keyword evidence="4" id="KW-0679">Respiratory chain</keyword>
<evidence type="ECO:0000256" key="3">
    <source>
        <dbReference type="ARBA" id="ARBA00022448"/>
    </source>
</evidence>
<keyword evidence="9" id="KW-1015">Disulfide bond</keyword>
<keyword evidence="8" id="KW-0472">Membrane</keyword>
<dbReference type="GO" id="GO:0006122">
    <property type="term" value="P:mitochondrial electron transport, ubiquinol to cytochrome c"/>
    <property type="evidence" value="ECO:0007669"/>
    <property type="project" value="InterPro"/>
</dbReference>
<evidence type="ECO:0000256" key="6">
    <source>
        <dbReference type="ARBA" id="ARBA00022982"/>
    </source>
</evidence>
<evidence type="ECO:0000256" key="5">
    <source>
        <dbReference type="ARBA" id="ARBA00022792"/>
    </source>
</evidence>
<dbReference type="Pfam" id="PF02320">
    <property type="entry name" value="UCR_hinge"/>
    <property type="match status" value="1"/>
</dbReference>
<evidence type="ECO:0000256" key="9">
    <source>
        <dbReference type="ARBA" id="ARBA00023157"/>
    </source>
</evidence>
<dbReference type="InterPro" id="IPR003422">
    <property type="entry name" value="Cyt_b-c1_6"/>
</dbReference>
<feature type="non-terminal residue" evidence="14">
    <location>
        <position position="1"/>
    </location>
</feature>
<protein>
    <recommendedName>
        <fullName evidence="11">Complex III subunit VI</fullName>
    </recommendedName>
    <alternativeName>
        <fullName evidence="10">Mitochondrial hinge protein</fullName>
    </alternativeName>
</protein>
<evidence type="ECO:0000256" key="8">
    <source>
        <dbReference type="ARBA" id="ARBA00023136"/>
    </source>
</evidence>
<feature type="domain" description="Ubiquinol-cytochrome C reductase hinge" evidence="13">
    <location>
        <begin position="54"/>
        <end position="115"/>
    </location>
</feature>
<gene>
    <name evidence="14" type="primary">qcr6</name>
    <name evidence="14" type="ORF">g.24806</name>
</gene>